<keyword evidence="3 5" id="KW-0862">Zinc</keyword>
<feature type="compositionally biased region" description="Basic and acidic residues" evidence="6">
    <location>
        <begin position="358"/>
        <end position="422"/>
    </location>
</feature>
<feature type="compositionally biased region" description="Low complexity" evidence="6">
    <location>
        <begin position="334"/>
        <end position="352"/>
    </location>
</feature>
<dbReference type="AlphaFoldDB" id="A0A9P6RKH1"/>
<dbReference type="PROSITE" id="PS50023">
    <property type="entry name" value="LIM_DOMAIN_2"/>
    <property type="match status" value="4"/>
</dbReference>
<feature type="domain" description="LIM zinc-binding" evidence="7">
    <location>
        <begin position="679"/>
        <end position="743"/>
    </location>
</feature>
<keyword evidence="2" id="KW-0677">Repeat</keyword>
<gene>
    <name evidence="8" type="ORF">BGZ99_003400</name>
</gene>
<feature type="compositionally biased region" description="Polar residues" evidence="6">
    <location>
        <begin position="159"/>
        <end position="190"/>
    </location>
</feature>
<evidence type="ECO:0000256" key="2">
    <source>
        <dbReference type="ARBA" id="ARBA00022737"/>
    </source>
</evidence>
<feature type="compositionally biased region" description="Low complexity" evidence="6">
    <location>
        <begin position="472"/>
        <end position="482"/>
    </location>
</feature>
<feature type="domain" description="LIM zinc-binding" evidence="7">
    <location>
        <begin position="817"/>
        <end position="880"/>
    </location>
</feature>
<dbReference type="GO" id="GO:0003712">
    <property type="term" value="F:transcription coregulator activity"/>
    <property type="evidence" value="ECO:0007669"/>
    <property type="project" value="TreeGrafter"/>
</dbReference>
<dbReference type="SUPFAM" id="SSF57716">
    <property type="entry name" value="Glucocorticoid receptor-like (DNA-binding domain)"/>
    <property type="match status" value="3"/>
</dbReference>
<evidence type="ECO:0000259" key="7">
    <source>
        <dbReference type="PROSITE" id="PS50023"/>
    </source>
</evidence>
<dbReference type="EMBL" id="JAAAIP010000215">
    <property type="protein sequence ID" value="KAG0322310.1"/>
    <property type="molecule type" value="Genomic_DNA"/>
</dbReference>
<feature type="compositionally biased region" description="Low complexity" evidence="6">
    <location>
        <begin position="423"/>
        <end position="432"/>
    </location>
</feature>
<feature type="compositionally biased region" description="Polar residues" evidence="6">
    <location>
        <begin position="93"/>
        <end position="103"/>
    </location>
</feature>
<dbReference type="Proteomes" id="UP000738325">
    <property type="component" value="Unassembled WGS sequence"/>
</dbReference>
<accession>A0A9P6RKH1</accession>
<feature type="domain" description="LIM zinc-binding" evidence="7">
    <location>
        <begin position="757"/>
        <end position="816"/>
    </location>
</feature>
<evidence type="ECO:0000313" key="8">
    <source>
        <dbReference type="EMBL" id="KAG0322310.1"/>
    </source>
</evidence>
<evidence type="ECO:0000256" key="4">
    <source>
        <dbReference type="ARBA" id="ARBA00023038"/>
    </source>
</evidence>
<evidence type="ECO:0000256" key="3">
    <source>
        <dbReference type="ARBA" id="ARBA00022833"/>
    </source>
</evidence>
<evidence type="ECO:0000313" key="9">
    <source>
        <dbReference type="Proteomes" id="UP000738325"/>
    </source>
</evidence>
<dbReference type="Pfam" id="PF00412">
    <property type="entry name" value="LIM"/>
    <property type="match status" value="4"/>
</dbReference>
<keyword evidence="9" id="KW-1185">Reference proteome</keyword>
<protein>
    <recommendedName>
        <fullName evidence="7">LIM zinc-binding domain-containing protein</fullName>
    </recommendedName>
</protein>
<comment type="caution">
    <text evidence="8">The sequence shown here is derived from an EMBL/GenBank/DDBJ whole genome shotgun (WGS) entry which is preliminary data.</text>
</comment>
<dbReference type="OrthoDB" id="1112565at2759"/>
<evidence type="ECO:0000256" key="1">
    <source>
        <dbReference type="ARBA" id="ARBA00022723"/>
    </source>
</evidence>
<feature type="region of interest" description="Disordered" evidence="6">
    <location>
        <begin position="37"/>
        <end position="673"/>
    </location>
</feature>
<feature type="compositionally biased region" description="Basic and acidic residues" evidence="6">
    <location>
        <begin position="305"/>
        <end position="327"/>
    </location>
</feature>
<dbReference type="GO" id="GO:0005634">
    <property type="term" value="C:nucleus"/>
    <property type="evidence" value="ECO:0007669"/>
    <property type="project" value="TreeGrafter"/>
</dbReference>
<feature type="compositionally biased region" description="Basic and acidic residues" evidence="6">
    <location>
        <begin position="566"/>
        <end position="659"/>
    </location>
</feature>
<name>A0A9P6RKH1_9FUNG</name>
<feature type="compositionally biased region" description="Low complexity" evidence="6">
    <location>
        <begin position="211"/>
        <end position="220"/>
    </location>
</feature>
<feature type="compositionally biased region" description="Low complexity" evidence="6">
    <location>
        <begin position="66"/>
        <end position="78"/>
    </location>
</feature>
<evidence type="ECO:0000256" key="5">
    <source>
        <dbReference type="PROSITE-ProRule" id="PRU00125"/>
    </source>
</evidence>
<keyword evidence="1 5" id="KW-0479">Metal-binding</keyword>
<dbReference type="InterPro" id="IPR001781">
    <property type="entry name" value="Znf_LIM"/>
</dbReference>
<reference evidence="8" key="1">
    <citation type="journal article" date="2020" name="Fungal Divers.">
        <title>Resolving the Mortierellaceae phylogeny through synthesis of multi-gene phylogenetics and phylogenomics.</title>
        <authorList>
            <person name="Vandepol N."/>
            <person name="Liber J."/>
            <person name="Desiro A."/>
            <person name="Na H."/>
            <person name="Kennedy M."/>
            <person name="Barry K."/>
            <person name="Grigoriev I.V."/>
            <person name="Miller A.N."/>
            <person name="O'Donnell K."/>
            <person name="Stajich J.E."/>
            <person name="Bonito G."/>
        </authorList>
    </citation>
    <scope>NUCLEOTIDE SEQUENCE</scope>
    <source>
        <strain evidence="8">REB-010B</strain>
    </source>
</reference>
<feature type="domain" description="LIM zinc-binding" evidence="7">
    <location>
        <begin position="881"/>
        <end position="939"/>
    </location>
</feature>
<evidence type="ECO:0000256" key="6">
    <source>
        <dbReference type="SAM" id="MobiDB-lite"/>
    </source>
</evidence>
<feature type="compositionally biased region" description="Low complexity" evidence="6">
    <location>
        <begin position="104"/>
        <end position="116"/>
    </location>
</feature>
<dbReference type="SMART" id="SM00132">
    <property type="entry name" value="LIM"/>
    <property type="match status" value="4"/>
</dbReference>
<dbReference type="CDD" id="cd08368">
    <property type="entry name" value="LIM"/>
    <property type="match status" value="3"/>
</dbReference>
<keyword evidence="4 5" id="KW-0440">LIM domain</keyword>
<proteinExistence type="predicted"/>
<feature type="compositionally biased region" description="Low complexity" evidence="6">
    <location>
        <begin position="146"/>
        <end position="158"/>
    </location>
</feature>
<dbReference type="PROSITE" id="PS00478">
    <property type="entry name" value="LIM_DOMAIN_1"/>
    <property type="match status" value="2"/>
</dbReference>
<dbReference type="PANTHER" id="PTHR24205">
    <property type="entry name" value="FOUR AND A HALF LIM DOMAINS PROTEIN"/>
    <property type="match status" value="1"/>
</dbReference>
<sequence>MSVKDPRLSQILPVIRCSDCGHDVEFRMLGEHVCSSAPPMPTLPVIPVSKSAPAARPDYGSRSTPSRNDSSLSGTSSSGAYRPGYKPPPVPTDASQPTSQLNNSSGGSPISPGRPSTASGRPSLPFLEKYAKKKTTATSSPPPPANNSSNGTAQNNNSYAASGSPLSVSPTTPTAPSNDRQVHSNGVNSHYQREQSDYFPKTPVDDRFPNSSQPQPSRSRTPLDDGGRYGSSSPVPGRSKTPVMDPESQFSSSPNSMRGSQQPALPMKSNARVPSIASAHGLGIQGLDANGRIKSPTGVSGYSDSRSDNGRDPRERDRERDWERGRYGENGGASSPSNGFNRSGSSGSAASSVLTEKAYQRERSNTVLSERSEKSSRSTRSERSDKERSRYPEDERGDRDRERERERDRDRGDYERGRDDRGLSSSRSGRQDPAAAYKTPSPPISPEDIRSVDALSGPKPNSYRPPTPPDVTSPTPTRGRAPPARKPSGDQFDALMDDLIKEIDVMPASTRDSTRPASSHRSRSRPNIPESGSGRARDLAGSPPPTPGLPRGAANGSDSGARSHRSGRERGDPRSERSERDRGEHRSERDYERDRGDRAERDVSDRDKERGQGRGERYERSDRGDRGDRTDRSDRDKERERGGVDRDREGERARERERTATSGRSSARSRSTSRRGAVETCQFCKYDILEDERERAIEMPSGFYHQECLKCARCKKQLTSARHAHELHGRILCEPHYQRHLEKESQRSDRPSRSRAAVCAGCDAPIAETPVYALGQAWHENHLKCYHCDKVIHQAEGHVEKNGRVYCPKDFAEKFLPKCRGCGEPVEKEAVCAQDGKLEGKWHAGCFGCQTCRRPFPDKSFYVYGNAPYCRRHYHKLNNSLCKSCDEPIEGPCAQTMEGWRFHPGCFSCVQCKTPLTDIYYNFENQAYCEKDIMVIQRTRNVRAERRKTFFGKV</sequence>
<dbReference type="GO" id="GO:0046872">
    <property type="term" value="F:metal ion binding"/>
    <property type="evidence" value="ECO:0007669"/>
    <property type="project" value="UniProtKB-KW"/>
</dbReference>
<dbReference type="PANTHER" id="PTHR24205:SF16">
    <property type="entry name" value="GH01042P-RELATED"/>
    <property type="match status" value="1"/>
</dbReference>
<feature type="compositionally biased region" description="Low complexity" evidence="6">
    <location>
        <begin position="660"/>
        <end position="670"/>
    </location>
</feature>
<dbReference type="Gene3D" id="2.10.110.10">
    <property type="entry name" value="Cysteine Rich Protein"/>
    <property type="match status" value="4"/>
</dbReference>
<organism evidence="8 9">
    <name type="scientific">Dissophora globulifera</name>
    <dbReference type="NCBI Taxonomy" id="979702"/>
    <lineage>
        <taxon>Eukaryota</taxon>
        <taxon>Fungi</taxon>
        <taxon>Fungi incertae sedis</taxon>
        <taxon>Mucoromycota</taxon>
        <taxon>Mortierellomycotina</taxon>
        <taxon>Mortierellomycetes</taxon>
        <taxon>Mortierellales</taxon>
        <taxon>Mortierellaceae</taxon>
        <taxon>Dissophora</taxon>
    </lineage>
</organism>
<feature type="compositionally biased region" description="Polar residues" evidence="6">
    <location>
        <begin position="248"/>
        <end position="263"/>
    </location>
</feature>